<dbReference type="Proteomes" id="UP001281410">
    <property type="component" value="Unassembled WGS sequence"/>
</dbReference>
<name>A0AAE0AX67_9ROSI</name>
<proteinExistence type="predicted"/>
<evidence type="ECO:0000313" key="2">
    <source>
        <dbReference type="Proteomes" id="UP001281410"/>
    </source>
</evidence>
<accession>A0AAE0AX67</accession>
<reference evidence="1" key="1">
    <citation type="journal article" date="2023" name="Plant J.">
        <title>Genome sequences and population genomics provide insights into the demographic history, inbreeding, and mutation load of two 'living fossil' tree species of Dipteronia.</title>
        <authorList>
            <person name="Feng Y."/>
            <person name="Comes H.P."/>
            <person name="Chen J."/>
            <person name="Zhu S."/>
            <person name="Lu R."/>
            <person name="Zhang X."/>
            <person name="Li P."/>
            <person name="Qiu J."/>
            <person name="Olsen K.M."/>
            <person name="Qiu Y."/>
        </authorList>
    </citation>
    <scope>NUCLEOTIDE SEQUENCE</scope>
    <source>
        <strain evidence="1">NBL</strain>
    </source>
</reference>
<gene>
    <name evidence="1" type="ORF">Dsin_005297</name>
</gene>
<dbReference type="EMBL" id="JANJYJ010000002">
    <property type="protein sequence ID" value="KAK3225435.1"/>
    <property type="molecule type" value="Genomic_DNA"/>
</dbReference>
<comment type="caution">
    <text evidence="1">The sequence shown here is derived from an EMBL/GenBank/DDBJ whole genome shotgun (WGS) entry which is preliminary data.</text>
</comment>
<evidence type="ECO:0000313" key="1">
    <source>
        <dbReference type="EMBL" id="KAK3225435.1"/>
    </source>
</evidence>
<protein>
    <submittedName>
        <fullName evidence="1">Uncharacterized protein</fullName>
    </submittedName>
</protein>
<sequence>MVTAILWHLPEFDPGDLRSKEDEGRLEFDSDEVLAIFERIWMGFEGGLKREVDGIVSLSLGLPLTKPDCLLRVLMVAVRARKLVRHRFRATVIQLPVMMTVISRHFQSLNEFGMLLGLIVCDFWAIENLEAWFVEEEQLEISEKIWEFWVKLQSKEEKGNKVFNGFTPNPISKHCFLCSCIGLVGAPFGEPGQKHKWTDWAALQLPIPSDFGNFGHQ</sequence>
<organism evidence="1 2">
    <name type="scientific">Dipteronia sinensis</name>
    <dbReference type="NCBI Taxonomy" id="43782"/>
    <lineage>
        <taxon>Eukaryota</taxon>
        <taxon>Viridiplantae</taxon>
        <taxon>Streptophyta</taxon>
        <taxon>Embryophyta</taxon>
        <taxon>Tracheophyta</taxon>
        <taxon>Spermatophyta</taxon>
        <taxon>Magnoliopsida</taxon>
        <taxon>eudicotyledons</taxon>
        <taxon>Gunneridae</taxon>
        <taxon>Pentapetalae</taxon>
        <taxon>rosids</taxon>
        <taxon>malvids</taxon>
        <taxon>Sapindales</taxon>
        <taxon>Sapindaceae</taxon>
        <taxon>Hippocastanoideae</taxon>
        <taxon>Acereae</taxon>
        <taxon>Dipteronia</taxon>
    </lineage>
</organism>
<dbReference type="AlphaFoldDB" id="A0AAE0AX67"/>
<keyword evidence="2" id="KW-1185">Reference proteome</keyword>